<keyword evidence="3" id="KW-1185">Reference proteome</keyword>
<protein>
    <submittedName>
        <fullName evidence="2">Uncharacterized protein</fullName>
    </submittedName>
</protein>
<proteinExistence type="predicted"/>
<feature type="transmembrane region" description="Helical" evidence="1">
    <location>
        <begin position="67"/>
        <end position="86"/>
    </location>
</feature>
<dbReference type="Proteomes" id="UP000822476">
    <property type="component" value="Unassembled WGS sequence"/>
</dbReference>
<keyword evidence="1" id="KW-0812">Transmembrane</keyword>
<dbReference type="OrthoDB" id="10485040at2759"/>
<comment type="caution">
    <text evidence="2">The sequence shown here is derived from an EMBL/GenBank/DDBJ whole genome shotgun (WGS) entry which is preliminary data.</text>
</comment>
<keyword evidence="1" id="KW-1133">Transmembrane helix</keyword>
<name>A0A8S9YH78_9TREM</name>
<accession>A0A8S9YH78</accession>
<keyword evidence="1" id="KW-0472">Membrane</keyword>
<evidence type="ECO:0000313" key="2">
    <source>
        <dbReference type="EMBL" id="KAF7248017.1"/>
    </source>
</evidence>
<organism evidence="2 3">
    <name type="scientific">Paragonimus skrjabini miyazakii</name>
    <dbReference type="NCBI Taxonomy" id="59628"/>
    <lineage>
        <taxon>Eukaryota</taxon>
        <taxon>Metazoa</taxon>
        <taxon>Spiralia</taxon>
        <taxon>Lophotrochozoa</taxon>
        <taxon>Platyhelminthes</taxon>
        <taxon>Trematoda</taxon>
        <taxon>Digenea</taxon>
        <taxon>Plagiorchiida</taxon>
        <taxon>Troglotremata</taxon>
        <taxon>Troglotrematidae</taxon>
        <taxon>Paragonimus</taxon>
    </lineage>
</organism>
<dbReference type="EMBL" id="JTDE01005657">
    <property type="protein sequence ID" value="KAF7248017.1"/>
    <property type="molecule type" value="Genomic_DNA"/>
</dbReference>
<dbReference type="AlphaFoldDB" id="A0A8S9YH78"/>
<reference evidence="2" key="1">
    <citation type="submission" date="2019-07" db="EMBL/GenBank/DDBJ databases">
        <title>Annotation for the trematode Paragonimus miyazaki's.</title>
        <authorList>
            <person name="Choi Y.-J."/>
        </authorList>
    </citation>
    <scope>NUCLEOTIDE SEQUENCE</scope>
    <source>
        <strain evidence="2">Japan</strain>
    </source>
</reference>
<evidence type="ECO:0000313" key="3">
    <source>
        <dbReference type="Proteomes" id="UP000822476"/>
    </source>
</evidence>
<gene>
    <name evidence="2" type="ORF">EG68_08523</name>
</gene>
<evidence type="ECO:0000256" key="1">
    <source>
        <dbReference type="SAM" id="Phobius"/>
    </source>
</evidence>
<sequence>MRNSRCSMPDDDFLPEKHPLNRYLSELELTEDRFLTSSSEVTPPTYPEQWTILTTLKKELKTSLPSCFSGLVFPCVVYVGSVILSMEFSKAS</sequence>